<sequence length="185" mass="19490">MAGGGRGPRRRNWICRCCGGSKLGGRARGNDDIVVKLGSRNCGEWICVRGHPVRWVGCMCVDANGDVYVPDSEDEESGMEMEWGAKEVADLGAASVTMGGVQMADGVVGDGVDVAAESVAMDAVEVAAKGGAADGVELPVDSATAEEMHPELAARLKMLLAHMDPIFHDVFVSMYKVMGPAFFNL</sequence>
<gene>
    <name evidence="1" type="ORF">SEVIR_8G197800v2</name>
</gene>
<keyword evidence="2" id="KW-1185">Reference proteome</keyword>
<evidence type="ECO:0000313" key="2">
    <source>
        <dbReference type="Proteomes" id="UP000298652"/>
    </source>
</evidence>
<proteinExistence type="predicted"/>
<dbReference type="AlphaFoldDB" id="A0A4U6TKJ2"/>
<dbReference type="Proteomes" id="UP000298652">
    <property type="component" value="Chromosome 8"/>
</dbReference>
<reference evidence="1" key="1">
    <citation type="submission" date="2019-03" db="EMBL/GenBank/DDBJ databases">
        <title>WGS assembly of Setaria viridis.</title>
        <authorList>
            <person name="Huang P."/>
            <person name="Jenkins J."/>
            <person name="Grimwood J."/>
            <person name="Barry K."/>
            <person name="Healey A."/>
            <person name="Mamidi S."/>
            <person name="Sreedasyam A."/>
            <person name="Shu S."/>
            <person name="Feldman M."/>
            <person name="Wu J."/>
            <person name="Yu Y."/>
            <person name="Chen C."/>
            <person name="Johnson J."/>
            <person name="Rokhsar D."/>
            <person name="Baxter I."/>
            <person name="Schmutz J."/>
            <person name="Brutnell T."/>
            <person name="Kellogg E."/>
        </authorList>
    </citation>
    <scope>NUCLEOTIDE SEQUENCE [LARGE SCALE GENOMIC DNA]</scope>
</reference>
<organism evidence="1 2">
    <name type="scientific">Setaria viridis</name>
    <name type="common">Green bristlegrass</name>
    <name type="synonym">Setaria italica subsp. viridis</name>
    <dbReference type="NCBI Taxonomy" id="4556"/>
    <lineage>
        <taxon>Eukaryota</taxon>
        <taxon>Viridiplantae</taxon>
        <taxon>Streptophyta</taxon>
        <taxon>Embryophyta</taxon>
        <taxon>Tracheophyta</taxon>
        <taxon>Spermatophyta</taxon>
        <taxon>Magnoliopsida</taxon>
        <taxon>Liliopsida</taxon>
        <taxon>Poales</taxon>
        <taxon>Poaceae</taxon>
        <taxon>PACMAD clade</taxon>
        <taxon>Panicoideae</taxon>
        <taxon>Panicodae</taxon>
        <taxon>Paniceae</taxon>
        <taxon>Cenchrinae</taxon>
        <taxon>Setaria</taxon>
    </lineage>
</organism>
<evidence type="ECO:0000313" key="1">
    <source>
        <dbReference type="EMBL" id="TKW01724.1"/>
    </source>
</evidence>
<accession>A0A4U6TKJ2</accession>
<name>A0A4U6TKJ2_SETVI</name>
<dbReference type="EMBL" id="CM016559">
    <property type="protein sequence ID" value="TKW01724.1"/>
    <property type="molecule type" value="Genomic_DNA"/>
</dbReference>
<protein>
    <submittedName>
        <fullName evidence="1">Uncharacterized protein</fullName>
    </submittedName>
</protein>
<dbReference type="Gramene" id="TKW01724">
    <property type="protein sequence ID" value="TKW01724"/>
    <property type="gene ID" value="SEVIR_8G197800v2"/>
</dbReference>